<dbReference type="InterPro" id="IPR050571">
    <property type="entry name" value="Class-IV_PLP-Dep_Aminotrnsfr"/>
</dbReference>
<dbReference type="RefSeq" id="WP_245968699.1">
    <property type="nucleotide sequence ID" value="NZ_RKQL01000001.1"/>
</dbReference>
<dbReference type="InterPro" id="IPR036038">
    <property type="entry name" value="Aminotransferase-like"/>
</dbReference>
<evidence type="ECO:0000256" key="3">
    <source>
        <dbReference type="ARBA" id="ARBA00022898"/>
    </source>
</evidence>
<keyword evidence="5" id="KW-1185">Reference proteome</keyword>
<dbReference type="InterPro" id="IPR043131">
    <property type="entry name" value="BCAT-like_N"/>
</dbReference>
<dbReference type="Proteomes" id="UP000272193">
    <property type="component" value="Unassembled WGS sequence"/>
</dbReference>
<dbReference type="InterPro" id="IPR043132">
    <property type="entry name" value="BCAT-like_C"/>
</dbReference>
<evidence type="ECO:0000313" key="4">
    <source>
        <dbReference type="EMBL" id="RPE72357.1"/>
    </source>
</evidence>
<dbReference type="AlphaFoldDB" id="A0A3N4V5G7"/>
<gene>
    <name evidence="4" type="ORF">EDC62_0045</name>
</gene>
<comment type="caution">
    <text evidence="4">The sequence shown here is derived from an EMBL/GenBank/DDBJ whole genome shotgun (WGS) entry which is preliminary data.</text>
</comment>
<dbReference type="GO" id="GO:0005829">
    <property type="term" value="C:cytosol"/>
    <property type="evidence" value="ECO:0007669"/>
    <property type="project" value="TreeGrafter"/>
</dbReference>
<dbReference type="GO" id="GO:0046394">
    <property type="term" value="P:carboxylic acid biosynthetic process"/>
    <property type="evidence" value="ECO:0007669"/>
    <property type="project" value="UniProtKB-ARBA"/>
</dbReference>
<dbReference type="PANTHER" id="PTHR42743">
    <property type="entry name" value="AMINO-ACID AMINOTRANSFERASE"/>
    <property type="match status" value="1"/>
</dbReference>
<organism evidence="4 5">
    <name type="scientific">Tibeticola sediminis</name>
    <dbReference type="NCBI Taxonomy" id="1917811"/>
    <lineage>
        <taxon>Bacteria</taxon>
        <taxon>Pseudomonadati</taxon>
        <taxon>Pseudomonadota</taxon>
        <taxon>Betaproteobacteria</taxon>
        <taxon>Burkholderiales</taxon>
        <taxon>Comamonadaceae</taxon>
        <taxon>Tibeticola</taxon>
    </lineage>
</organism>
<protein>
    <submittedName>
        <fullName evidence="4">D-alanine transaminase</fullName>
    </submittedName>
</protein>
<comment type="similarity">
    <text evidence="2">Belongs to the class-IV pyridoxal-phosphate-dependent aminotransferase family.</text>
</comment>
<reference evidence="4 5" key="1">
    <citation type="submission" date="2018-11" db="EMBL/GenBank/DDBJ databases">
        <title>Genomic Encyclopedia of Type Strains, Phase IV (KMG-IV): sequencing the most valuable type-strain genomes for metagenomic binning, comparative biology and taxonomic classification.</title>
        <authorList>
            <person name="Goeker M."/>
        </authorList>
    </citation>
    <scope>NUCLEOTIDE SEQUENCE [LARGE SCALE GENOMIC DNA]</scope>
    <source>
        <strain evidence="4 5">DSM 101684</strain>
    </source>
</reference>
<dbReference type="Gene3D" id="3.30.470.10">
    <property type="match status" value="1"/>
</dbReference>
<sequence length="298" mass="32743">MQAEDLPPLPCYLNGAYTELPNARVSVMDRGFIFGDGVYEVIPVYAGRPFLFAQHMDRLERSLAAVRMTPPLDRAGWLAIAQQLIERLAVQRAEGDVSRLDQLVYLQVTRGVALRDHVIPTDASPTVFAMTNVMRPPSSLDRALGVACVSAEDFRWKLAHIKSTSLLGSVLARQISADVGAAETIMFREGFLSEGSASNVWVVRGRTVMGPPLDHLVLEGVRYRLIESFCRQLGLGFELRRIDRAEVEAADELLLSSATKEVLPVTTLDDRPVGSGKPGPVYAALYAAYQQAKQESSQ</sequence>
<proteinExistence type="inferred from homology"/>
<dbReference type="SUPFAM" id="SSF56752">
    <property type="entry name" value="D-aminoacid aminotransferase-like PLP-dependent enzymes"/>
    <property type="match status" value="1"/>
</dbReference>
<dbReference type="EMBL" id="RKQL01000001">
    <property type="protein sequence ID" value="RPE72357.1"/>
    <property type="molecule type" value="Genomic_DNA"/>
</dbReference>
<name>A0A3N4V5G7_9BURK</name>
<keyword evidence="3" id="KW-0663">Pyridoxal phosphate</keyword>
<dbReference type="FunFam" id="3.20.10.10:FF:000002">
    <property type="entry name" value="D-alanine aminotransferase"/>
    <property type="match status" value="1"/>
</dbReference>
<dbReference type="Pfam" id="PF01063">
    <property type="entry name" value="Aminotran_4"/>
    <property type="match status" value="1"/>
</dbReference>
<dbReference type="GO" id="GO:0008652">
    <property type="term" value="P:amino acid biosynthetic process"/>
    <property type="evidence" value="ECO:0007669"/>
    <property type="project" value="UniProtKB-ARBA"/>
</dbReference>
<evidence type="ECO:0000313" key="5">
    <source>
        <dbReference type="Proteomes" id="UP000272193"/>
    </source>
</evidence>
<dbReference type="InterPro" id="IPR001544">
    <property type="entry name" value="Aminotrans_IV"/>
</dbReference>
<evidence type="ECO:0000256" key="2">
    <source>
        <dbReference type="ARBA" id="ARBA00009320"/>
    </source>
</evidence>
<accession>A0A3N4V5G7</accession>
<dbReference type="Gene3D" id="3.20.10.10">
    <property type="entry name" value="D-amino Acid Aminotransferase, subunit A, domain 2"/>
    <property type="match status" value="1"/>
</dbReference>
<dbReference type="PANTHER" id="PTHR42743:SF10">
    <property type="entry name" value="D-ALANINE AMINOTRANSFERASE"/>
    <property type="match status" value="1"/>
</dbReference>
<comment type="cofactor">
    <cofactor evidence="1">
        <name>pyridoxal 5'-phosphate</name>
        <dbReference type="ChEBI" id="CHEBI:597326"/>
    </cofactor>
</comment>
<dbReference type="GO" id="GO:0003824">
    <property type="term" value="F:catalytic activity"/>
    <property type="evidence" value="ECO:0007669"/>
    <property type="project" value="InterPro"/>
</dbReference>
<evidence type="ECO:0000256" key="1">
    <source>
        <dbReference type="ARBA" id="ARBA00001933"/>
    </source>
</evidence>